<gene>
    <name evidence="1" type="ORF">Asalp_37230</name>
</gene>
<evidence type="ECO:0000313" key="1">
    <source>
        <dbReference type="EMBL" id="ATP10813.1"/>
    </source>
</evidence>
<sequence length="34" mass="3942">MPIKIKPNVMKTLGCKKVLRNCDSHRRKLEGVTF</sequence>
<organism evidence="1 2">
    <name type="scientific">Aeromonas salmonicida subsp. pectinolytica 34mel</name>
    <dbReference type="NCBI Taxonomy" id="1324960"/>
    <lineage>
        <taxon>Bacteria</taxon>
        <taxon>Pseudomonadati</taxon>
        <taxon>Pseudomonadota</taxon>
        <taxon>Gammaproteobacteria</taxon>
        <taxon>Aeromonadales</taxon>
        <taxon>Aeromonadaceae</taxon>
        <taxon>Aeromonas</taxon>
    </lineage>
</organism>
<dbReference type="AlphaFoldDB" id="A0A2D1QKS1"/>
<dbReference type="Proteomes" id="UP000222916">
    <property type="component" value="Chromosome"/>
</dbReference>
<accession>A0A2D1QKS1</accession>
<dbReference type="EMBL" id="CP022426">
    <property type="protein sequence ID" value="ATP10813.1"/>
    <property type="molecule type" value="Genomic_DNA"/>
</dbReference>
<proteinExistence type="predicted"/>
<reference evidence="2" key="1">
    <citation type="journal article" date="2018" name="BMC Genomics">
        <title>The complete and fully assembled genome sequence of Aeromonas salmonicida subsp. pectinolytica and its comparative analysis with other Aeromonas species: investigation of the mobilome in environmental and pathogenic strains.</title>
        <authorList>
            <person name="Pfeiffer F."/>
            <person name="Zamora-Lagos M.A."/>
            <person name="Blettinger M."/>
            <person name="Yeroslaviz A."/>
            <person name="Dahl A."/>
            <person name="Gruber S."/>
            <person name="Habermann B.H."/>
        </authorList>
    </citation>
    <scope>NUCLEOTIDE SEQUENCE [LARGE SCALE GENOMIC DNA]</scope>
    <source>
        <strain evidence="2">34mel</strain>
    </source>
</reference>
<evidence type="ECO:0000313" key="2">
    <source>
        <dbReference type="Proteomes" id="UP000222916"/>
    </source>
</evidence>
<protein>
    <submittedName>
        <fullName evidence="1">Uncharacterized protein</fullName>
    </submittedName>
</protein>
<name>A0A2D1QKS1_AERSA</name>